<sequence length="38" mass="4466">MRFEGSTFCNLFLKLVCLYPQYFCSNDAQQINLVQSED</sequence>
<protein>
    <submittedName>
        <fullName evidence="1">Uncharacterized protein</fullName>
    </submittedName>
</protein>
<reference evidence="1" key="2">
    <citation type="journal article" date="2015" name="Data Brief">
        <title>Shoot transcriptome of the giant reed, Arundo donax.</title>
        <authorList>
            <person name="Barrero R.A."/>
            <person name="Guerrero F.D."/>
            <person name="Moolhuijzen P."/>
            <person name="Goolsby J.A."/>
            <person name="Tidwell J."/>
            <person name="Bellgard S.E."/>
            <person name="Bellgard M.I."/>
        </authorList>
    </citation>
    <scope>NUCLEOTIDE SEQUENCE</scope>
    <source>
        <tissue evidence="1">Shoot tissue taken approximately 20 cm above the soil surface</tissue>
    </source>
</reference>
<name>A0A0A9AM76_ARUDO</name>
<organism evidence="1">
    <name type="scientific">Arundo donax</name>
    <name type="common">Giant reed</name>
    <name type="synonym">Donax arundinaceus</name>
    <dbReference type="NCBI Taxonomy" id="35708"/>
    <lineage>
        <taxon>Eukaryota</taxon>
        <taxon>Viridiplantae</taxon>
        <taxon>Streptophyta</taxon>
        <taxon>Embryophyta</taxon>
        <taxon>Tracheophyta</taxon>
        <taxon>Spermatophyta</taxon>
        <taxon>Magnoliopsida</taxon>
        <taxon>Liliopsida</taxon>
        <taxon>Poales</taxon>
        <taxon>Poaceae</taxon>
        <taxon>PACMAD clade</taxon>
        <taxon>Arundinoideae</taxon>
        <taxon>Arundineae</taxon>
        <taxon>Arundo</taxon>
    </lineage>
</organism>
<reference evidence="1" key="1">
    <citation type="submission" date="2014-09" db="EMBL/GenBank/DDBJ databases">
        <authorList>
            <person name="Magalhaes I.L.F."/>
            <person name="Oliveira U."/>
            <person name="Santos F.R."/>
            <person name="Vidigal T.H.D.A."/>
            <person name="Brescovit A.D."/>
            <person name="Santos A.J."/>
        </authorList>
    </citation>
    <scope>NUCLEOTIDE SEQUENCE</scope>
    <source>
        <tissue evidence="1">Shoot tissue taken approximately 20 cm above the soil surface</tissue>
    </source>
</reference>
<dbReference type="EMBL" id="GBRH01246917">
    <property type="protein sequence ID" value="JAD50978.1"/>
    <property type="molecule type" value="Transcribed_RNA"/>
</dbReference>
<dbReference type="AlphaFoldDB" id="A0A0A9AM76"/>
<evidence type="ECO:0000313" key="1">
    <source>
        <dbReference type="EMBL" id="JAD50978.1"/>
    </source>
</evidence>
<proteinExistence type="predicted"/>
<accession>A0A0A9AM76</accession>